<feature type="transmembrane region" description="Helical" evidence="3">
    <location>
        <begin position="53"/>
        <end position="70"/>
    </location>
</feature>
<gene>
    <name evidence="5" type="ORF">B5F14_03890</name>
    <name evidence="4" type="ORF">POG00_05620</name>
</gene>
<protein>
    <recommendedName>
        <fullName evidence="2">Biotin transporter</fullName>
    </recommendedName>
</protein>
<dbReference type="GO" id="GO:0005886">
    <property type="term" value="C:plasma membrane"/>
    <property type="evidence" value="ECO:0007669"/>
    <property type="project" value="UniProtKB-SubCell"/>
</dbReference>
<dbReference type="EMBL" id="NFKM01000005">
    <property type="protein sequence ID" value="OUP61237.1"/>
    <property type="molecule type" value="Genomic_DNA"/>
</dbReference>
<feature type="transmembrane region" description="Helical" evidence="3">
    <location>
        <begin position="30"/>
        <end position="46"/>
    </location>
</feature>
<dbReference type="PANTHER" id="PTHR34295:SF1">
    <property type="entry name" value="BIOTIN TRANSPORTER BIOY"/>
    <property type="match status" value="1"/>
</dbReference>
<dbReference type="InterPro" id="IPR003784">
    <property type="entry name" value="BioY"/>
</dbReference>
<dbReference type="AlphaFoldDB" id="A0A1Y4LXA2"/>
<evidence type="ECO:0000256" key="2">
    <source>
        <dbReference type="PIRNR" id="PIRNR016661"/>
    </source>
</evidence>
<keyword evidence="3" id="KW-0812">Transmembrane</keyword>
<dbReference type="Gene3D" id="1.10.1760.20">
    <property type="match status" value="1"/>
</dbReference>
<dbReference type="Pfam" id="PF02632">
    <property type="entry name" value="BioY"/>
    <property type="match status" value="1"/>
</dbReference>
<reference evidence="5" key="2">
    <citation type="journal article" date="2018" name="BMC Genomics">
        <title>Whole genome sequencing and function prediction of 133 gut anaerobes isolated from chicken caecum in pure cultures.</title>
        <authorList>
            <person name="Medvecky M."/>
            <person name="Cejkova D."/>
            <person name="Polansky O."/>
            <person name="Karasova D."/>
            <person name="Kubasova T."/>
            <person name="Cizek A."/>
            <person name="Rychlik I."/>
        </authorList>
    </citation>
    <scope>NUCLEOTIDE SEQUENCE</scope>
    <source>
        <strain evidence="5">An178</strain>
    </source>
</reference>
<dbReference type="GeneID" id="79876153"/>
<reference evidence="4" key="3">
    <citation type="submission" date="2023-01" db="EMBL/GenBank/DDBJ databases">
        <title>Human gut microbiome strain richness.</title>
        <authorList>
            <person name="Chen-Liaw A."/>
        </authorList>
    </citation>
    <scope>NUCLEOTIDE SEQUENCE</scope>
    <source>
        <strain evidence="4">D55st1_G4_D55t1_190419</strain>
    </source>
</reference>
<keyword evidence="2" id="KW-1003">Cell membrane</keyword>
<evidence type="ECO:0000313" key="6">
    <source>
        <dbReference type="Proteomes" id="UP000195447"/>
    </source>
</evidence>
<comment type="similarity">
    <text evidence="1 2">Belongs to the BioY family.</text>
</comment>
<dbReference type="GO" id="GO:0015225">
    <property type="term" value="F:biotin transmembrane transporter activity"/>
    <property type="evidence" value="ECO:0007669"/>
    <property type="project" value="UniProtKB-UniRule"/>
</dbReference>
<dbReference type="Proteomes" id="UP001220658">
    <property type="component" value="Unassembled WGS sequence"/>
</dbReference>
<keyword evidence="2" id="KW-0813">Transport</keyword>
<proteinExistence type="inferred from homology"/>
<sequence>MKTREIAYGGLSIALLAICSWISIPFTIPFTLQTLAMFLICLVFGGKKGTIYVFVYIIAGAIGLPVFSGFRGGIGALMNLTGGYILGFLWSSLFLWLTEKYWINNSKLFILCSVIGLCLCYSFGTYWFLNVSLQNQNILSVRSVLSVCVFPFIIPDLIKIILAYSIGRRLRSHLP</sequence>
<keyword evidence="6" id="KW-1185">Reference proteome</keyword>
<dbReference type="PIRSF" id="PIRSF016661">
    <property type="entry name" value="BioY"/>
    <property type="match status" value="1"/>
</dbReference>
<evidence type="ECO:0000256" key="3">
    <source>
        <dbReference type="SAM" id="Phobius"/>
    </source>
</evidence>
<dbReference type="PANTHER" id="PTHR34295">
    <property type="entry name" value="BIOTIN TRANSPORTER BIOY"/>
    <property type="match status" value="1"/>
</dbReference>
<evidence type="ECO:0000313" key="4">
    <source>
        <dbReference type="EMBL" id="MDC0828188.1"/>
    </source>
</evidence>
<evidence type="ECO:0000313" key="5">
    <source>
        <dbReference type="EMBL" id="OUP61237.1"/>
    </source>
</evidence>
<feature type="transmembrane region" description="Helical" evidence="3">
    <location>
        <begin position="7"/>
        <end position="24"/>
    </location>
</feature>
<keyword evidence="2 3" id="KW-0472">Membrane</keyword>
<dbReference type="EMBL" id="JAQNCK010000012">
    <property type="protein sequence ID" value="MDC0828188.1"/>
    <property type="molecule type" value="Genomic_DNA"/>
</dbReference>
<accession>A0A1Y4LXA2</accession>
<comment type="subcellular location">
    <subcellularLocation>
        <location evidence="2">Cell membrane</location>
        <topology evidence="2">Multi-pass membrane protein</topology>
    </subcellularLocation>
</comment>
<feature type="transmembrane region" description="Helical" evidence="3">
    <location>
        <begin position="141"/>
        <end position="162"/>
    </location>
</feature>
<feature type="transmembrane region" description="Helical" evidence="3">
    <location>
        <begin position="108"/>
        <end position="129"/>
    </location>
</feature>
<reference evidence="6" key="1">
    <citation type="submission" date="2017-04" db="EMBL/GenBank/DDBJ databases">
        <title>Function of individual gut microbiota members based on whole genome sequencing of pure cultures obtained from chicken caecum.</title>
        <authorList>
            <person name="Medvecky M."/>
            <person name="Cejkova D."/>
            <person name="Polansky O."/>
            <person name="Karasova D."/>
            <person name="Kubasova T."/>
            <person name="Cizek A."/>
            <person name="Rychlik I."/>
        </authorList>
    </citation>
    <scope>NUCLEOTIDE SEQUENCE [LARGE SCALE GENOMIC DNA]</scope>
    <source>
        <strain evidence="6">An178</strain>
    </source>
</reference>
<comment type="caution">
    <text evidence="5">The sequence shown here is derived from an EMBL/GenBank/DDBJ whole genome shotgun (WGS) entry which is preliminary data.</text>
</comment>
<dbReference type="RefSeq" id="WP_022355697.1">
    <property type="nucleotide sequence ID" value="NZ_CALVGX010000006.1"/>
</dbReference>
<dbReference type="Proteomes" id="UP000195447">
    <property type="component" value="Unassembled WGS sequence"/>
</dbReference>
<feature type="transmembrane region" description="Helical" evidence="3">
    <location>
        <begin position="76"/>
        <end position="96"/>
    </location>
</feature>
<evidence type="ECO:0000256" key="1">
    <source>
        <dbReference type="ARBA" id="ARBA00010692"/>
    </source>
</evidence>
<name>A0A1Y4LXA2_9FIRM</name>
<keyword evidence="3" id="KW-1133">Transmembrane helix</keyword>
<organism evidence="5 6">
    <name type="scientific">Faecalitalea cylindroides</name>
    <dbReference type="NCBI Taxonomy" id="39483"/>
    <lineage>
        <taxon>Bacteria</taxon>
        <taxon>Bacillati</taxon>
        <taxon>Bacillota</taxon>
        <taxon>Erysipelotrichia</taxon>
        <taxon>Erysipelotrichales</taxon>
        <taxon>Erysipelotrichaceae</taxon>
        <taxon>Faecalitalea</taxon>
    </lineage>
</organism>